<dbReference type="Proteomes" id="UP000823868">
    <property type="component" value="Unassembled WGS sequence"/>
</dbReference>
<sequence>MTHRILALGRQFGSGGREIALLCARELGIPCYDRELIDLAARRGELEHRRLEPFDERRENPLLYEAVYGGNRHVRQGESVSAVLFQLQSAVIRDIARQEDAVIVGRCADYVLKGRARLLTVFLAAPFSARVKRKMEREGLDRRAAEGLVRRMDRQRRAYYQAYTGWTWGDPRHFDLYLDTVREGIEGCVSRILEAYRALPEG</sequence>
<proteinExistence type="predicted"/>
<protein>
    <submittedName>
        <fullName evidence="1">Cytidylate kinase-like family protein</fullName>
    </submittedName>
</protein>
<organism evidence="1 2">
    <name type="scientific">Candidatus Flavonifractor merdigallinarum</name>
    <dbReference type="NCBI Taxonomy" id="2838589"/>
    <lineage>
        <taxon>Bacteria</taxon>
        <taxon>Bacillati</taxon>
        <taxon>Bacillota</taxon>
        <taxon>Clostridia</taxon>
        <taxon>Eubacteriales</taxon>
        <taxon>Oscillospiraceae</taxon>
        <taxon>Flavonifractor</taxon>
    </lineage>
</organism>
<evidence type="ECO:0000313" key="2">
    <source>
        <dbReference type="Proteomes" id="UP000823868"/>
    </source>
</evidence>
<dbReference type="SUPFAM" id="SSF52540">
    <property type="entry name" value="P-loop containing nucleoside triphosphate hydrolases"/>
    <property type="match status" value="1"/>
</dbReference>
<dbReference type="EMBL" id="DXDX01000049">
    <property type="protein sequence ID" value="HIY20752.1"/>
    <property type="molecule type" value="Genomic_DNA"/>
</dbReference>
<dbReference type="InterPro" id="IPR027417">
    <property type="entry name" value="P-loop_NTPase"/>
</dbReference>
<reference evidence="1" key="2">
    <citation type="submission" date="2021-04" db="EMBL/GenBank/DDBJ databases">
        <authorList>
            <person name="Gilroy R."/>
        </authorList>
    </citation>
    <scope>NUCLEOTIDE SEQUENCE</scope>
    <source>
        <strain evidence="1">ChiBcec16_6824</strain>
    </source>
</reference>
<dbReference type="GO" id="GO:0016301">
    <property type="term" value="F:kinase activity"/>
    <property type="evidence" value="ECO:0007669"/>
    <property type="project" value="UniProtKB-KW"/>
</dbReference>
<dbReference type="Gene3D" id="3.40.50.300">
    <property type="entry name" value="P-loop containing nucleotide triphosphate hydrolases"/>
    <property type="match status" value="1"/>
</dbReference>
<reference evidence="1" key="1">
    <citation type="journal article" date="2021" name="PeerJ">
        <title>Extensive microbial diversity within the chicken gut microbiome revealed by metagenomics and culture.</title>
        <authorList>
            <person name="Gilroy R."/>
            <person name="Ravi A."/>
            <person name="Getino M."/>
            <person name="Pursley I."/>
            <person name="Horton D.L."/>
            <person name="Alikhan N.F."/>
            <person name="Baker D."/>
            <person name="Gharbi K."/>
            <person name="Hall N."/>
            <person name="Watson M."/>
            <person name="Adriaenssens E.M."/>
            <person name="Foster-Nyarko E."/>
            <person name="Jarju S."/>
            <person name="Secka A."/>
            <person name="Antonio M."/>
            <person name="Oren A."/>
            <person name="Chaudhuri R.R."/>
            <person name="La Ragione R."/>
            <person name="Hildebrand F."/>
            <person name="Pallen M.J."/>
        </authorList>
    </citation>
    <scope>NUCLEOTIDE SEQUENCE</scope>
    <source>
        <strain evidence="1">ChiBcec16_6824</strain>
    </source>
</reference>
<gene>
    <name evidence="1" type="ORF">H9841_02470</name>
</gene>
<keyword evidence="1" id="KW-0808">Transferase</keyword>
<keyword evidence="1" id="KW-0418">Kinase</keyword>
<name>A0A9D1Y7H4_9FIRM</name>
<dbReference type="AlphaFoldDB" id="A0A9D1Y7H4"/>
<evidence type="ECO:0000313" key="1">
    <source>
        <dbReference type="EMBL" id="HIY20752.1"/>
    </source>
</evidence>
<comment type="caution">
    <text evidence="1">The sequence shown here is derived from an EMBL/GenBank/DDBJ whole genome shotgun (WGS) entry which is preliminary data.</text>
</comment>
<dbReference type="Pfam" id="PF13189">
    <property type="entry name" value="Cytidylate_kin2"/>
    <property type="match status" value="1"/>
</dbReference>
<accession>A0A9D1Y7H4</accession>